<dbReference type="Pfam" id="PF15979">
    <property type="entry name" value="Glyco_hydro_115"/>
    <property type="match status" value="1"/>
</dbReference>
<dbReference type="PANTHER" id="PTHR37842:SF2">
    <property type="entry name" value="GYLCOSYL HYDROLASE 115 C-TERMINAL DOMAIN-CONTAINING PROTEIN"/>
    <property type="match status" value="1"/>
</dbReference>
<dbReference type="Gene3D" id="3.30.379.10">
    <property type="entry name" value="Chitobiase/beta-hexosaminidase domain 2-like"/>
    <property type="match status" value="1"/>
</dbReference>
<keyword evidence="4" id="KW-1185">Reference proteome</keyword>
<gene>
    <name evidence="3" type="ORF">N2K84_17335</name>
</gene>
<dbReference type="PROSITE" id="PS51257">
    <property type="entry name" value="PROKAR_LIPOPROTEIN"/>
    <property type="match status" value="1"/>
</dbReference>
<evidence type="ECO:0000256" key="1">
    <source>
        <dbReference type="ARBA" id="ARBA00022801"/>
    </source>
</evidence>
<reference evidence="3" key="1">
    <citation type="submission" date="2022-10" db="EMBL/GenBank/DDBJ databases">
        <title>Gaoshiqiia sediminis gen. nov., sp. nov., isolated from coastal sediment.</title>
        <authorList>
            <person name="Yu W.X."/>
            <person name="Mu D.S."/>
            <person name="Du J.Z."/>
            <person name="Liang Y.Q."/>
        </authorList>
    </citation>
    <scope>NUCLEOTIDE SEQUENCE</scope>
    <source>
        <strain evidence="3">A06</strain>
    </source>
</reference>
<accession>A0AA42CB54</accession>
<protein>
    <submittedName>
        <fullName evidence="3">Glycosyl hydrolase 115 family protein</fullName>
    </submittedName>
</protein>
<keyword evidence="2" id="KW-0732">Signal</keyword>
<dbReference type="EMBL" id="JAPAAF010000039">
    <property type="protein sequence ID" value="MCW0484505.1"/>
    <property type="molecule type" value="Genomic_DNA"/>
</dbReference>
<evidence type="ECO:0000313" key="4">
    <source>
        <dbReference type="Proteomes" id="UP001163821"/>
    </source>
</evidence>
<dbReference type="AlphaFoldDB" id="A0AA42CB54"/>
<dbReference type="Proteomes" id="UP001163821">
    <property type="component" value="Unassembled WGS sequence"/>
</dbReference>
<proteinExistence type="predicted"/>
<dbReference type="Gene3D" id="3.20.20.520">
    <property type="entry name" value="Glycosyl hydrolase family 115"/>
    <property type="match status" value="1"/>
</dbReference>
<dbReference type="GO" id="GO:0005975">
    <property type="term" value="P:carbohydrate metabolic process"/>
    <property type="evidence" value="ECO:0007669"/>
    <property type="project" value="UniProtKB-ARBA"/>
</dbReference>
<dbReference type="SUPFAM" id="SSF55545">
    <property type="entry name" value="beta-N-acetylhexosaminidase-like domain"/>
    <property type="match status" value="1"/>
</dbReference>
<dbReference type="PANTHER" id="PTHR37842">
    <property type="match status" value="1"/>
</dbReference>
<keyword evidence="1 3" id="KW-0378">Hydrolase</keyword>
<comment type="caution">
    <text evidence="3">The sequence shown here is derived from an EMBL/GenBank/DDBJ whole genome shotgun (WGS) entry which is preliminary data.</text>
</comment>
<feature type="chain" id="PRO_5041228542" evidence="2">
    <location>
        <begin position="23"/>
        <end position="693"/>
    </location>
</feature>
<evidence type="ECO:0000256" key="2">
    <source>
        <dbReference type="SAM" id="SignalP"/>
    </source>
</evidence>
<name>A0AA42CB54_9BACT</name>
<feature type="signal peptide" evidence="2">
    <location>
        <begin position="1"/>
        <end position="22"/>
    </location>
</feature>
<dbReference type="InterPro" id="IPR031924">
    <property type="entry name" value="GH115"/>
</dbReference>
<evidence type="ECO:0000313" key="3">
    <source>
        <dbReference type="EMBL" id="MCW0484505.1"/>
    </source>
</evidence>
<sequence length="693" mass="80034">MMTRMRMYFSLILLVSTLLSCANSSETLEISGGIQIYVHPDEAPAVLTAVRDLQRDLEAVLGETSIIVDKIPESGEVIVVATGDRYAGSQPAVTGWEAHQLYADQGRMVLNGADPRGTIYAIYSFSEMFLGVKPLWFWASEHPSKKGIVRIPDDFRKIYPTPDVKYRAWFPNDRDLIIPWQKLSEENYEAFFETMLRLKLNTLEGGIADKQSFNPPYPTGKEATLARDRGLMVTGHHMLVFGSSYKNWNDYWQNVRQQAAPKFSINDRQSLREFWEFHIDLALKNNLDVIWLVGFRGNRDIPFWEFFPDSPSDDSTRAKVIEEMVQIQIDLLKEKTRKENPLMRITLYNEMSRLVSNNLFHIPDEDSLIHNFVAARRDHFPNEDLLSYSFSDELVGYYMNLQFTSSGSHLAQAEGPHKIEQNYRMVDSISGGNLIFSVVNAGNIREHVLGLSANADMMWNFNDFSANSFLKKFSAMYFGDQFGEEIADLYQDFFTSYWQQKKGDLPGFERQYLFHDLRYARAAEMILTDMEEGKYRPNVLHGHKLDNPDKGSVGYFRVEPEDNGVENQVEAILKGTAVSIAKLEQVTAKADEIYSKLETGQQFFNDNLRGQAYLMLHLNRMLNYLTKAYRETPNANQRKQFLHQSVTELELAGQQLRKAEHVRFTDWYANDRVFGIKNLEKRLKEYFTKIDQQ</sequence>
<dbReference type="GO" id="GO:0016787">
    <property type="term" value="F:hydrolase activity"/>
    <property type="evidence" value="ECO:0007669"/>
    <property type="project" value="UniProtKB-KW"/>
</dbReference>
<organism evidence="3 4">
    <name type="scientific">Gaoshiqia sediminis</name>
    <dbReference type="NCBI Taxonomy" id="2986998"/>
    <lineage>
        <taxon>Bacteria</taxon>
        <taxon>Pseudomonadati</taxon>
        <taxon>Bacteroidota</taxon>
        <taxon>Bacteroidia</taxon>
        <taxon>Marinilabiliales</taxon>
        <taxon>Prolixibacteraceae</taxon>
        <taxon>Gaoshiqia</taxon>
    </lineage>
</organism>
<dbReference type="InterPro" id="IPR029018">
    <property type="entry name" value="Hex-like_dom2"/>
</dbReference>
<dbReference type="InterPro" id="IPR042301">
    <property type="entry name" value="GH115_sf"/>
</dbReference>